<accession>A0ACB9ZAY7</accession>
<keyword evidence="2" id="KW-1185">Reference proteome</keyword>
<gene>
    <name evidence="1" type="ORF">F4820DRAFT_465264</name>
</gene>
<sequence length="212" mass="23243">MFSTSGLSVSHPSFVAVAVAGAILALLGHLLPDVNISTSSVNQIIRKGTTSIFTTDFHDGNPQYQVQIFSRPINCISHPRSYRGYDESVIDHKMRISESAPVNRKDAVVPPNGLVNGFYNYDFNWEESLAEGNRVTAFMVYLVGDCCDGRGGYQGVNFKPIADSAVYWENFHPSGSGHTKVYHAGLPVKSGVKVGLNIWSWDSSWKSPEVIS</sequence>
<reference evidence="1 2" key="1">
    <citation type="journal article" date="2022" name="New Phytol.">
        <title>Ecological generalism drives hyperdiversity of secondary metabolite gene clusters in xylarialean endophytes.</title>
        <authorList>
            <person name="Franco M.E.E."/>
            <person name="Wisecaver J.H."/>
            <person name="Arnold A.E."/>
            <person name="Ju Y.M."/>
            <person name="Slot J.C."/>
            <person name="Ahrendt S."/>
            <person name="Moore L.P."/>
            <person name="Eastman K.E."/>
            <person name="Scott K."/>
            <person name="Konkel Z."/>
            <person name="Mondo S.J."/>
            <person name="Kuo A."/>
            <person name="Hayes R.D."/>
            <person name="Haridas S."/>
            <person name="Andreopoulos B."/>
            <person name="Riley R."/>
            <person name="LaButti K."/>
            <person name="Pangilinan J."/>
            <person name="Lipzen A."/>
            <person name="Amirebrahimi M."/>
            <person name="Yan J."/>
            <person name="Adam C."/>
            <person name="Keymanesh K."/>
            <person name="Ng V."/>
            <person name="Louie K."/>
            <person name="Northen T."/>
            <person name="Drula E."/>
            <person name="Henrissat B."/>
            <person name="Hsieh H.M."/>
            <person name="Youens-Clark K."/>
            <person name="Lutzoni F."/>
            <person name="Miadlikowska J."/>
            <person name="Eastwood D.C."/>
            <person name="Hamelin R.C."/>
            <person name="Grigoriev I.V."/>
            <person name="U'Ren J.M."/>
        </authorList>
    </citation>
    <scope>NUCLEOTIDE SEQUENCE [LARGE SCALE GENOMIC DNA]</scope>
    <source>
        <strain evidence="1 2">CBS 119005</strain>
    </source>
</reference>
<evidence type="ECO:0000313" key="2">
    <source>
        <dbReference type="Proteomes" id="UP001497700"/>
    </source>
</evidence>
<comment type="caution">
    <text evidence="1">The sequence shown here is derived from an EMBL/GenBank/DDBJ whole genome shotgun (WGS) entry which is preliminary data.</text>
</comment>
<dbReference type="EMBL" id="MU393435">
    <property type="protein sequence ID" value="KAI4868793.1"/>
    <property type="molecule type" value="Genomic_DNA"/>
</dbReference>
<dbReference type="Proteomes" id="UP001497700">
    <property type="component" value="Unassembled WGS sequence"/>
</dbReference>
<evidence type="ECO:0000313" key="1">
    <source>
        <dbReference type="EMBL" id="KAI4868793.1"/>
    </source>
</evidence>
<name>A0ACB9ZAY7_9PEZI</name>
<organism evidence="1 2">
    <name type="scientific">Hypoxylon rubiginosum</name>
    <dbReference type="NCBI Taxonomy" id="110542"/>
    <lineage>
        <taxon>Eukaryota</taxon>
        <taxon>Fungi</taxon>
        <taxon>Dikarya</taxon>
        <taxon>Ascomycota</taxon>
        <taxon>Pezizomycotina</taxon>
        <taxon>Sordariomycetes</taxon>
        <taxon>Xylariomycetidae</taxon>
        <taxon>Xylariales</taxon>
        <taxon>Hypoxylaceae</taxon>
        <taxon>Hypoxylon</taxon>
    </lineage>
</organism>
<proteinExistence type="predicted"/>
<protein>
    <submittedName>
        <fullName evidence="1">Prolyl 4-hydroxylase alpha subunit</fullName>
    </submittedName>
</protein>